<dbReference type="PANTHER" id="PTHR43861">
    <property type="entry name" value="TRANS-ACONITATE 2-METHYLTRANSFERASE-RELATED"/>
    <property type="match status" value="1"/>
</dbReference>
<dbReference type="SUPFAM" id="SSF53335">
    <property type="entry name" value="S-adenosyl-L-methionine-dependent methyltransferases"/>
    <property type="match status" value="1"/>
</dbReference>
<comment type="caution">
    <text evidence="4">The sequence shown here is derived from an EMBL/GenBank/DDBJ whole genome shotgun (WGS) entry which is preliminary data.</text>
</comment>
<keyword evidence="2" id="KW-0808">Transferase</keyword>
<sequence>MRLAGASVPHVAFDWLVELWRTSRPTRAARLSATIALMEQNSLYYRPDLYDLMAPRDAILERFYVETACERGGCVLDLACGSGRLTVPLAQSGLEVVGADLSCAMLERARNHARANAVEPRFIQLDMRDFDLGGRTFDTIIVAVNSILHLHSPDDSEASSGRSADTYRCRAGWCSTPSCPISPCSTLIPTSAS</sequence>
<accession>A0A2M8RDW4</accession>
<proteinExistence type="predicted"/>
<evidence type="ECO:0000313" key="4">
    <source>
        <dbReference type="EMBL" id="PJG55999.1"/>
    </source>
</evidence>
<dbReference type="Gene3D" id="3.40.50.150">
    <property type="entry name" value="Vaccinia Virus protein VP39"/>
    <property type="match status" value="1"/>
</dbReference>
<feature type="domain" description="Methyltransferase" evidence="3">
    <location>
        <begin position="75"/>
        <end position="155"/>
    </location>
</feature>
<keyword evidence="5" id="KW-1185">Reference proteome</keyword>
<dbReference type="InterPro" id="IPR029063">
    <property type="entry name" value="SAM-dependent_MTases_sf"/>
</dbReference>
<evidence type="ECO:0000313" key="5">
    <source>
        <dbReference type="Proteomes" id="UP000231194"/>
    </source>
</evidence>
<reference evidence="4 5" key="1">
    <citation type="submission" date="2017-11" db="EMBL/GenBank/DDBJ databases">
        <title>Bradyrhizobium forestalis sp. nov., an efficient nitrogen-fixing bacterium isolated from nodules of forest legume species in the Amazon.</title>
        <authorList>
            <person name="Costa E.M."/>
            <person name="Guimaraes A."/>
            <person name="Carvalho T.S."/>
            <person name="Rodrigues T.L."/>
            <person name="Ribeiro P.R.A."/>
            <person name="Lebbe L."/>
            <person name="Willems A."/>
            <person name="Moreira F.M.S."/>
        </authorList>
    </citation>
    <scope>NUCLEOTIDE SEQUENCE [LARGE SCALE GENOMIC DNA]</scope>
    <source>
        <strain evidence="4 5">INPA54B</strain>
    </source>
</reference>
<name>A0A2M8RDW4_9BRAD</name>
<keyword evidence="1" id="KW-0489">Methyltransferase</keyword>
<dbReference type="CDD" id="cd02440">
    <property type="entry name" value="AdoMet_MTases"/>
    <property type="match status" value="1"/>
</dbReference>
<dbReference type="PANTHER" id="PTHR43861:SF1">
    <property type="entry name" value="TRANS-ACONITATE 2-METHYLTRANSFERASE"/>
    <property type="match status" value="1"/>
</dbReference>
<dbReference type="AlphaFoldDB" id="A0A2M8RDW4"/>
<dbReference type="EMBL" id="PGVG01000004">
    <property type="protein sequence ID" value="PJG55999.1"/>
    <property type="molecule type" value="Genomic_DNA"/>
</dbReference>
<evidence type="ECO:0000256" key="2">
    <source>
        <dbReference type="ARBA" id="ARBA00022679"/>
    </source>
</evidence>
<dbReference type="GO" id="GO:0032259">
    <property type="term" value="P:methylation"/>
    <property type="evidence" value="ECO:0007669"/>
    <property type="project" value="UniProtKB-KW"/>
</dbReference>
<evidence type="ECO:0000256" key="1">
    <source>
        <dbReference type="ARBA" id="ARBA00022603"/>
    </source>
</evidence>
<dbReference type="Proteomes" id="UP000231194">
    <property type="component" value="Unassembled WGS sequence"/>
</dbReference>
<dbReference type="GO" id="GO:0008168">
    <property type="term" value="F:methyltransferase activity"/>
    <property type="evidence" value="ECO:0007669"/>
    <property type="project" value="UniProtKB-KW"/>
</dbReference>
<dbReference type="InterPro" id="IPR041698">
    <property type="entry name" value="Methyltransf_25"/>
</dbReference>
<dbReference type="Pfam" id="PF13649">
    <property type="entry name" value="Methyltransf_25"/>
    <property type="match status" value="1"/>
</dbReference>
<gene>
    <name evidence="4" type="ORF">CVM73_07605</name>
</gene>
<evidence type="ECO:0000259" key="3">
    <source>
        <dbReference type="Pfam" id="PF13649"/>
    </source>
</evidence>
<organism evidence="4 5">
    <name type="scientific">Bradyrhizobium forestalis</name>
    <dbReference type="NCBI Taxonomy" id="1419263"/>
    <lineage>
        <taxon>Bacteria</taxon>
        <taxon>Pseudomonadati</taxon>
        <taxon>Pseudomonadota</taxon>
        <taxon>Alphaproteobacteria</taxon>
        <taxon>Hyphomicrobiales</taxon>
        <taxon>Nitrobacteraceae</taxon>
        <taxon>Bradyrhizobium</taxon>
    </lineage>
</organism>
<protein>
    <recommendedName>
        <fullName evidence="3">Methyltransferase domain-containing protein</fullName>
    </recommendedName>
</protein>